<dbReference type="InterPro" id="IPR007763">
    <property type="entry name" value="NDUFA12"/>
</dbReference>
<proteinExistence type="inferred from homology"/>
<evidence type="ECO:0000256" key="2">
    <source>
        <dbReference type="SAM" id="MobiDB-lite"/>
    </source>
</evidence>
<protein>
    <recommendedName>
        <fullName evidence="5">NADH dehydrogenase [ubiquinone] 1 alpha subcomplex assembly factor 2</fullName>
    </recommendedName>
</protein>
<dbReference type="EMBL" id="CALNXI010000401">
    <property type="protein sequence ID" value="CAH3026347.1"/>
    <property type="molecule type" value="Genomic_DNA"/>
</dbReference>
<evidence type="ECO:0000313" key="3">
    <source>
        <dbReference type="EMBL" id="CAH3026347.1"/>
    </source>
</evidence>
<accession>A0ABN8M9Q5</accession>
<name>A0ABN8M9Q5_9CNID</name>
<gene>
    <name evidence="3" type="ORF">PEVE_00028886</name>
</gene>
<organism evidence="3 4">
    <name type="scientific">Porites evermanni</name>
    <dbReference type="NCBI Taxonomy" id="104178"/>
    <lineage>
        <taxon>Eukaryota</taxon>
        <taxon>Metazoa</taxon>
        <taxon>Cnidaria</taxon>
        <taxon>Anthozoa</taxon>
        <taxon>Hexacorallia</taxon>
        <taxon>Scleractinia</taxon>
        <taxon>Fungiina</taxon>
        <taxon>Poritidae</taxon>
        <taxon>Porites</taxon>
    </lineage>
</organism>
<evidence type="ECO:0000313" key="4">
    <source>
        <dbReference type="Proteomes" id="UP001159427"/>
    </source>
</evidence>
<sequence length="182" mass="21220">MQWVRSFLSAFIRTRRLVGTDLQGNKYYETVREGKKPKREMIAFIEHAQYTPELMPIEWEAWIRGKRDDPPTHEELLTEQKRIRTVQNRAKQLEEKEREQQALEQQTPLLVSQVGHASKPVYESLDNREEPTSTGTMFKPGEWSPESTDFPKGYSAGKEGEDTFEPESWVPPSNQEPQKGQQ</sequence>
<evidence type="ECO:0000256" key="1">
    <source>
        <dbReference type="ARBA" id="ARBA00007355"/>
    </source>
</evidence>
<dbReference type="InterPro" id="IPR052618">
    <property type="entry name" value="ComplexI_NDUFA12"/>
</dbReference>
<comment type="caution">
    <text evidence="3">The sequence shown here is derived from an EMBL/GenBank/DDBJ whole genome shotgun (WGS) entry which is preliminary data.</text>
</comment>
<dbReference type="Proteomes" id="UP001159427">
    <property type="component" value="Unassembled WGS sequence"/>
</dbReference>
<feature type="compositionally biased region" description="Basic and acidic residues" evidence="2">
    <location>
        <begin position="91"/>
        <end position="101"/>
    </location>
</feature>
<dbReference type="PANTHER" id="PTHR32470:SF2">
    <property type="entry name" value="NADH DEHYDROGENASE [UBIQUINONE] 1 ALPHA SUBCOMPLEX ASSEMBLY FACTOR 2"/>
    <property type="match status" value="1"/>
</dbReference>
<feature type="compositionally biased region" description="Polar residues" evidence="2">
    <location>
        <begin position="171"/>
        <end position="182"/>
    </location>
</feature>
<evidence type="ECO:0008006" key="5">
    <source>
        <dbReference type="Google" id="ProtNLM"/>
    </source>
</evidence>
<dbReference type="Pfam" id="PF05071">
    <property type="entry name" value="NDUFA12"/>
    <property type="match status" value="1"/>
</dbReference>
<reference evidence="3 4" key="1">
    <citation type="submission" date="2022-05" db="EMBL/GenBank/DDBJ databases">
        <authorList>
            <consortium name="Genoscope - CEA"/>
            <person name="William W."/>
        </authorList>
    </citation>
    <scope>NUCLEOTIDE SEQUENCE [LARGE SCALE GENOMIC DNA]</scope>
</reference>
<comment type="similarity">
    <text evidence="1">Belongs to the complex I NDUFA12 subunit family.</text>
</comment>
<feature type="region of interest" description="Disordered" evidence="2">
    <location>
        <begin position="88"/>
        <end position="182"/>
    </location>
</feature>
<dbReference type="PANTHER" id="PTHR32470">
    <property type="entry name" value="ADH DEHYDROGENASE [UBIQUINONE] 1 ALPHA SUBCOMPLEX ASSEMBLY FACTOR 2"/>
    <property type="match status" value="1"/>
</dbReference>
<keyword evidence="4" id="KW-1185">Reference proteome</keyword>